<dbReference type="KEGG" id="sfug:CNQ36_20265"/>
<dbReference type="AlphaFoldDB" id="A0A494V3F6"/>
<keyword evidence="3" id="KW-1185">Reference proteome</keyword>
<proteinExistence type="predicted"/>
<dbReference type="EMBL" id="CP023407">
    <property type="protein sequence ID" value="AYL37534.1"/>
    <property type="molecule type" value="Genomic_DNA"/>
</dbReference>
<dbReference type="GeneID" id="93885168"/>
<gene>
    <name evidence="2" type="ORF">CNQ36_20265</name>
</gene>
<protein>
    <recommendedName>
        <fullName evidence="4">WXG100 family type VII secretion target</fullName>
    </recommendedName>
</protein>
<evidence type="ECO:0008006" key="4">
    <source>
        <dbReference type="Google" id="ProtNLM"/>
    </source>
</evidence>
<feature type="coiled-coil region" evidence="1">
    <location>
        <begin position="15"/>
        <end position="42"/>
    </location>
</feature>
<keyword evidence="1" id="KW-0175">Coiled coil</keyword>
<reference evidence="2 3" key="1">
    <citation type="submission" date="2017-09" db="EMBL/GenBank/DDBJ databases">
        <authorList>
            <person name="Zhang H."/>
            <person name="Hu S."/>
            <person name="Xu J."/>
            <person name="He Z."/>
        </authorList>
    </citation>
    <scope>NUCLEOTIDE SEQUENCE [LARGE SCALE GENOMIC DNA]</scope>
    <source>
        <strain evidence="2 3">TXX3120</strain>
    </source>
</reference>
<sequence>MGEAAEQPKVDNPYRARLEVLKRNLQDEVKDLKNLLKSAAEDVGDKKVSWVGKTANRWHDEIEGNRGRMIREIEKLIPAVQKKIDSCPEKVTHAEAKMMQMDLR</sequence>
<dbReference type="RefSeq" id="WP_121547060.1">
    <property type="nucleotide sequence ID" value="NZ_CP023407.1"/>
</dbReference>
<name>A0A494V3F6_9ACTN</name>
<evidence type="ECO:0000313" key="3">
    <source>
        <dbReference type="Proteomes" id="UP000282170"/>
    </source>
</evidence>
<evidence type="ECO:0000313" key="2">
    <source>
        <dbReference type="EMBL" id="AYL37534.1"/>
    </source>
</evidence>
<evidence type="ECO:0000256" key="1">
    <source>
        <dbReference type="SAM" id="Coils"/>
    </source>
</evidence>
<dbReference type="Proteomes" id="UP000282170">
    <property type="component" value="Chromosome"/>
</dbReference>
<accession>A0A494V3F6</accession>
<organism evidence="2 3">
    <name type="scientific">Streptomyces fungicidicus</name>
    <dbReference type="NCBI Taxonomy" id="68203"/>
    <lineage>
        <taxon>Bacteria</taxon>
        <taxon>Bacillati</taxon>
        <taxon>Actinomycetota</taxon>
        <taxon>Actinomycetes</taxon>
        <taxon>Kitasatosporales</taxon>
        <taxon>Streptomycetaceae</taxon>
        <taxon>Streptomyces</taxon>
    </lineage>
</organism>